<dbReference type="EMBL" id="JBEOME010000002">
    <property type="protein sequence ID" value="MER3120777.1"/>
    <property type="molecule type" value="Genomic_DNA"/>
</dbReference>
<protein>
    <submittedName>
        <fullName evidence="1">Uncharacterized protein</fullName>
    </submittedName>
</protein>
<keyword evidence="2" id="KW-1185">Reference proteome</keyword>
<comment type="caution">
    <text evidence="1">The sequence shown here is derived from an EMBL/GenBank/DDBJ whole genome shotgun (WGS) entry which is preliminary data.</text>
</comment>
<dbReference type="Proteomes" id="UP001467674">
    <property type="component" value="Unassembled WGS sequence"/>
</dbReference>
<accession>A0ABV1S2M0</accession>
<gene>
    <name evidence="1" type="ORF">ABQG71_06195</name>
</gene>
<reference evidence="1 2" key="1">
    <citation type="submission" date="2024-06" db="EMBL/GenBank/DDBJ databases">
        <title>Construction of an artificial bacterial consortium using nitrogen cycle bacteria from Cuatro Cienegas Basin and a mangrove forest.</title>
        <authorList>
            <person name="Aguilera-Najera D."/>
            <person name="Marquez-Cianci L."/>
            <person name="Martinez-Perez E."/>
            <person name="Rosas-Barrera M."/>
            <person name="Rodriguez-Cruz U.E."/>
            <person name="Tapia-Lopez R."/>
            <person name="Eguiarte L.E."/>
            <person name="Souza-Saldivar V."/>
        </authorList>
    </citation>
    <scope>NUCLEOTIDE SEQUENCE [LARGE SCALE GENOMIC DNA]</scope>
    <source>
        <strain evidence="1 2">S14-15</strain>
    </source>
</reference>
<sequence length="66" mass="7719">MNVRIVDDNYKEISIQPIDIKKVDNLIRLVAKYGIADLDGDKYKYESAIYLPLENAFEIRVFPIEE</sequence>
<name>A0ABV1S2M0_BACAB</name>
<dbReference type="RefSeq" id="WP_265154092.1">
    <property type="nucleotide sequence ID" value="NZ_CP128109.1"/>
</dbReference>
<organism evidence="1 2">
    <name type="scientific">Bacillus altitudinis</name>
    <dbReference type="NCBI Taxonomy" id="293387"/>
    <lineage>
        <taxon>Bacteria</taxon>
        <taxon>Bacillati</taxon>
        <taxon>Bacillota</taxon>
        <taxon>Bacilli</taxon>
        <taxon>Bacillales</taxon>
        <taxon>Bacillaceae</taxon>
        <taxon>Bacillus</taxon>
    </lineage>
</organism>
<proteinExistence type="predicted"/>
<evidence type="ECO:0000313" key="1">
    <source>
        <dbReference type="EMBL" id="MER3120777.1"/>
    </source>
</evidence>
<evidence type="ECO:0000313" key="2">
    <source>
        <dbReference type="Proteomes" id="UP001467674"/>
    </source>
</evidence>